<accession>X0ZQD9</accession>
<dbReference type="EMBL" id="BARS01053300">
    <property type="protein sequence ID" value="GAG50441.1"/>
    <property type="molecule type" value="Genomic_DNA"/>
</dbReference>
<dbReference type="AlphaFoldDB" id="X0ZQD9"/>
<organism evidence="1">
    <name type="scientific">marine sediment metagenome</name>
    <dbReference type="NCBI Taxonomy" id="412755"/>
    <lineage>
        <taxon>unclassified sequences</taxon>
        <taxon>metagenomes</taxon>
        <taxon>ecological metagenomes</taxon>
    </lineage>
</organism>
<proteinExistence type="predicted"/>
<comment type="caution">
    <text evidence="1">The sequence shown here is derived from an EMBL/GenBank/DDBJ whole genome shotgun (WGS) entry which is preliminary data.</text>
</comment>
<feature type="non-terminal residue" evidence="1">
    <location>
        <position position="1"/>
    </location>
</feature>
<protein>
    <submittedName>
        <fullName evidence="1">Uncharacterized protein</fullName>
    </submittedName>
</protein>
<gene>
    <name evidence="1" type="ORF">S01H1_79113</name>
</gene>
<reference evidence="1" key="1">
    <citation type="journal article" date="2014" name="Front. Microbiol.">
        <title>High frequency of phylogenetically diverse reductive dehalogenase-homologous genes in deep subseafloor sedimentary metagenomes.</title>
        <authorList>
            <person name="Kawai M."/>
            <person name="Futagami T."/>
            <person name="Toyoda A."/>
            <person name="Takaki Y."/>
            <person name="Nishi S."/>
            <person name="Hori S."/>
            <person name="Arai W."/>
            <person name="Tsubouchi T."/>
            <person name="Morono Y."/>
            <person name="Uchiyama I."/>
            <person name="Ito T."/>
            <person name="Fujiyama A."/>
            <person name="Inagaki F."/>
            <person name="Takami H."/>
        </authorList>
    </citation>
    <scope>NUCLEOTIDE SEQUENCE</scope>
    <source>
        <strain evidence="1">Expedition CK06-06</strain>
    </source>
</reference>
<evidence type="ECO:0000313" key="1">
    <source>
        <dbReference type="EMBL" id="GAG50441.1"/>
    </source>
</evidence>
<sequence length="45" mass="4961">DAEAPEGEQSLAEMLLSHAGKAKGLPEDMALNHDHYLYGLPKKKR</sequence>
<name>X0ZQD9_9ZZZZ</name>